<gene>
    <name evidence="1" type="ORF">ESY86_05915</name>
</gene>
<evidence type="ECO:0008006" key="3">
    <source>
        <dbReference type="Google" id="ProtNLM"/>
    </source>
</evidence>
<evidence type="ECO:0000313" key="1">
    <source>
        <dbReference type="EMBL" id="TXD90270.1"/>
    </source>
</evidence>
<protein>
    <recommendedName>
        <fullName evidence="3">Selenophosphate synthetase</fullName>
    </recommendedName>
</protein>
<proteinExistence type="predicted"/>
<dbReference type="RefSeq" id="WP_147085663.1">
    <property type="nucleotide sequence ID" value="NZ_VORM01000004.1"/>
</dbReference>
<dbReference type="OrthoDB" id="892266at2"/>
<dbReference type="PROSITE" id="PS51257">
    <property type="entry name" value="PROKAR_LIPOPROTEIN"/>
    <property type="match status" value="1"/>
</dbReference>
<dbReference type="EMBL" id="VORO01000004">
    <property type="protein sequence ID" value="TXD90270.1"/>
    <property type="molecule type" value="Genomic_DNA"/>
</dbReference>
<comment type="caution">
    <text evidence="1">The sequence shown here is derived from an EMBL/GenBank/DDBJ whole genome shotgun (WGS) entry which is preliminary data.</text>
</comment>
<keyword evidence="2" id="KW-1185">Reference proteome</keyword>
<dbReference type="AlphaFoldDB" id="A0A5C6ZNL2"/>
<dbReference type="Proteomes" id="UP000321578">
    <property type="component" value="Unassembled WGS sequence"/>
</dbReference>
<accession>A0A5C6ZNL2</accession>
<name>A0A5C6ZNL2_9FLAO</name>
<reference evidence="1 2" key="1">
    <citation type="submission" date="2019-08" db="EMBL/GenBank/DDBJ databases">
        <title>Genomes of Subsaximicrobium wynnwilliamsii strains.</title>
        <authorList>
            <person name="Bowman J.P."/>
        </authorList>
    </citation>
    <scope>NUCLEOTIDE SEQUENCE [LARGE SCALE GENOMIC DNA]</scope>
    <source>
        <strain evidence="1 2">2-80-2</strain>
    </source>
</reference>
<organism evidence="1 2">
    <name type="scientific">Subsaximicrobium wynnwilliamsii</name>
    <dbReference type="NCBI Taxonomy" id="291179"/>
    <lineage>
        <taxon>Bacteria</taxon>
        <taxon>Pseudomonadati</taxon>
        <taxon>Bacteroidota</taxon>
        <taxon>Flavobacteriia</taxon>
        <taxon>Flavobacteriales</taxon>
        <taxon>Flavobacteriaceae</taxon>
        <taxon>Subsaximicrobium</taxon>
    </lineage>
</organism>
<evidence type="ECO:0000313" key="2">
    <source>
        <dbReference type="Proteomes" id="UP000321578"/>
    </source>
</evidence>
<sequence>MIRTLTCIALFSVMLGCKSETKKTDDTSANPSEEKVELTAFENIAKAYGIDKWKDVKEIDFTFNVDTDGKHFQRAWQWQPKTNDVVMMTEKDTVRYNRASVDSLSLKADQAFINDKFWLLSPFQLVWDEDVHISVPVKEAAPISKTQLNKITLTYLGDQGYTPGDAYDFFYDDDYMIKEWNYRKGNSETPTMSTTFENHEDFDGIKIAKDHKKADADWNLFFSDIKIK</sequence>